<evidence type="ECO:0000256" key="1">
    <source>
        <dbReference type="ARBA" id="ARBA00022630"/>
    </source>
</evidence>
<evidence type="ECO:0000256" key="3">
    <source>
        <dbReference type="ARBA" id="ARBA00023002"/>
    </source>
</evidence>
<dbReference type="RefSeq" id="WP_044350851.1">
    <property type="nucleotide sequence ID" value="NZ_AZAC01000034.1"/>
</dbReference>
<evidence type="ECO:0000259" key="4">
    <source>
        <dbReference type="Pfam" id="PF00881"/>
    </source>
</evidence>
<proteinExistence type="predicted"/>
<dbReference type="PANTHER" id="PTHR23026:SF90">
    <property type="entry name" value="IODOTYROSINE DEIODINASE 1"/>
    <property type="match status" value="1"/>
</dbReference>
<dbReference type="InterPro" id="IPR050627">
    <property type="entry name" value="Nitroreductase/BluB"/>
</dbReference>
<protein>
    <submittedName>
        <fullName evidence="5">Nitroreductase</fullName>
    </submittedName>
</protein>
<evidence type="ECO:0000313" key="5">
    <source>
        <dbReference type="EMBL" id="KIX12094.1"/>
    </source>
</evidence>
<dbReference type="STRING" id="1429043.X474_19985"/>
<keyword evidence="6" id="KW-1185">Reference proteome</keyword>
<evidence type="ECO:0000313" key="6">
    <source>
        <dbReference type="Proteomes" id="UP000032233"/>
    </source>
</evidence>
<keyword evidence="2" id="KW-0288">FMN</keyword>
<dbReference type="InterPro" id="IPR000415">
    <property type="entry name" value="Nitroreductase-like"/>
</dbReference>
<dbReference type="SUPFAM" id="SSF55469">
    <property type="entry name" value="FMN-dependent nitroreductase-like"/>
    <property type="match status" value="1"/>
</dbReference>
<dbReference type="PANTHER" id="PTHR23026">
    <property type="entry name" value="NADPH NITROREDUCTASE"/>
    <property type="match status" value="1"/>
</dbReference>
<reference evidence="5 6" key="1">
    <citation type="submission" date="2013-11" db="EMBL/GenBank/DDBJ databases">
        <title>Metagenomic analysis of a methanogenic consortium involved in long chain n-alkane degradation.</title>
        <authorList>
            <person name="Davidova I.A."/>
            <person name="Callaghan A.V."/>
            <person name="Wawrik B."/>
            <person name="Pruitt S."/>
            <person name="Marks C."/>
            <person name="Duncan K.E."/>
            <person name="Suflita J.M."/>
        </authorList>
    </citation>
    <scope>NUCLEOTIDE SEQUENCE [LARGE SCALE GENOMIC DNA]</scope>
    <source>
        <strain evidence="5 6">SPR</strain>
    </source>
</reference>
<keyword evidence="1" id="KW-0285">Flavoprotein</keyword>
<accession>A0A0D2J1L1</accession>
<dbReference type="CDD" id="cd02136">
    <property type="entry name" value="PnbA_NfnB-like"/>
    <property type="match status" value="1"/>
</dbReference>
<dbReference type="OrthoDB" id="9798230at2"/>
<dbReference type="GO" id="GO:0016491">
    <property type="term" value="F:oxidoreductase activity"/>
    <property type="evidence" value="ECO:0007669"/>
    <property type="project" value="UniProtKB-KW"/>
</dbReference>
<keyword evidence="3" id="KW-0560">Oxidoreductase</keyword>
<dbReference type="AlphaFoldDB" id="A0A0D2J1L1"/>
<sequence>MRVEEAIISRQSCRDFSDREVPQEDLEKLMSLTCQAPSAINLQPWQFTVVRGAEVARLSKKLLKAHSERGAGCKPDNQRTLPQVYLDRQKDLDKGMKPLLAEAGAEFATFINHGSLSFYGAQSVVIATLHTIFSQGRSLDVGIAAGWLLLAAEEMGLASCPIGLVCAYEDVIGDFLNIQPDRQVVLALAVGYANENSPLNRFKTPRAPMKQVVRWY</sequence>
<dbReference type="EMBL" id="AZAC01000034">
    <property type="protein sequence ID" value="KIX12094.1"/>
    <property type="molecule type" value="Genomic_DNA"/>
</dbReference>
<dbReference type="Gene3D" id="3.40.109.10">
    <property type="entry name" value="NADH Oxidase"/>
    <property type="match status" value="1"/>
</dbReference>
<organism evidence="5 6">
    <name type="scientific">Dethiosulfatarculus sandiegensis</name>
    <dbReference type="NCBI Taxonomy" id="1429043"/>
    <lineage>
        <taxon>Bacteria</taxon>
        <taxon>Pseudomonadati</taxon>
        <taxon>Thermodesulfobacteriota</taxon>
        <taxon>Desulfarculia</taxon>
        <taxon>Desulfarculales</taxon>
        <taxon>Desulfarculaceae</taxon>
        <taxon>Dethiosulfatarculus</taxon>
    </lineage>
</organism>
<gene>
    <name evidence="5" type="ORF">X474_19985</name>
</gene>
<feature type="domain" description="Nitroreductase" evidence="4">
    <location>
        <begin position="8"/>
        <end position="192"/>
    </location>
</feature>
<evidence type="ECO:0000256" key="2">
    <source>
        <dbReference type="ARBA" id="ARBA00022643"/>
    </source>
</evidence>
<name>A0A0D2J1L1_9BACT</name>
<dbReference type="Pfam" id="PF00881">
    <property type="entry name" value="Nitroreductase"/>
    <property type="match status" value="1"/>
</dbReference>
<dbReference type="InterPro" id="IPR029479">
    <property type="entry name" value="Nitroreductase"/>
</dbReference>
<dbReference type="Proteomes" id="UP000032233">
    <property type="component" value="Unassembled WGS sequence"/>
</dbReference>
<comment type="caution">
    <text evidence="5">The sequence shown here is derived from an EMBL/GenBank/DDBJ whole genome shotgun (WGS) entry which is preliminary data.</text>
</comment>
<dbReference type="InParanoid" id="A0A0D2J1L1"/>